<organism evidence="1 2">
    <name type="scientific">Sphaerisporangium dianthi</name>
    <dbReference type="NCBI Taxonomy" id="1436120"/>
    <lineage>
        <taxon>Bacteria</taxon>
        <taxon>Bacillati</taxon>
        <taxon>Actinomycetota</taxon>
        <taxon>Actinomycetes</taxon>
        <taxon>Streptosporangiales</taxon>
        <taxon>Streptosporangiaceae</taxon>
        <taxon>Sphaerisporangium</taxon>
    </lineage>
</organism>
<dbReference type="Gene3D" id="3.30.1310.10">
    <property type="entry name" value="Nucleoid-associated protein YbaB-like domain"/>
    <property type="match status" value="1"/>
</dbReference>
<dbReference type="InterPro" id="IPR004401">
    <property type="entry name" value="YbaB/EbfC"/>
</dbReference>
<gene>
    <name evidence="1" type="ORF">ACFO60_01955</name>
</gene>
<dbReference type="Pfam" id="PF02575">
    <property type="entry name" value="YbaB_DNA_bd"/>
    <property type="match status" value="1"/>
</dbReference>
<reference evidence="2" key="1">
    <citation type="journal article" date="2019" name="Int. J. Syst. Evol. Microbiol.">
        <title>The Global Catalogue of Microorganisms (GCM) 10K type strain sequencing project: providing services to taxonomists for standard genome sequencing and annotation.</title>
        <authorList>
            <consortium name="The Broad Institute Genomics Platform"/>
            <consortium name="The Broad Institute Genome Sequencing Center for Infectious Disease"/>
            <person name="Wu L."/>
            <person name="Ma J."/>
        </authorList>
    </citation>
    <scope>NUCLEOTIDE SEQUENCE [LARGE SCALE GENOMIC DNA]</scope>
    <source>
        <strain evidence="2">CGMCC 4.7132</strain>
    </source>
</reference>
<evidence type="ECO:0000313" key="2">
    <source>
        <dbReference type="Proteomes" id="UP001596004"/>
    </source>
</evidence>
<name>A0ABV9CA03_9ACTN</name>
<keyword evidence="2" id="KW-1185">Reference proteome</keyword>
<dbReference type="RefSeq" id="WP_380836062.1">
    <property type="nucleotide sequence ID" value="NZ_JBHSFP010000001.1"/>
</dbReference>
<proteinExistence type="predicted"/>
<dbReference type="SUPFAM" id="SSF82607">
    <property type="entry name" value="YbaB-like"/>
    <property type="match status" value="1"/>
</dbReference>
<evidence type="ECO:0000313" key="1">
    <source>
        <dbReference type="EMBL" id="MFC4529512.1"/>
    </source>
</evidence>
<dbReference type="EMBL" id="JBHSFP010000001">
    <property type="protein sequence ID" value="MFC4529512.1"/>
    <property type="molecule type" value="Genomic_DNA"/>
</dbReference>
<accession>A0ABV9CA03</accession>
<protein>
    <submittedName>
        <fullName evidence="1">YbaB/EbfC family nucleoid-associated protein</fullName>
    </submittedName>
</protein>
<dbReference type="Proteomes" id="UP001596004">
    <property type="component" value="Unassembled WGS sequence"/>
</dbReference>
<sequence>MTEFGDFAGFDIDKLMSGAQRQLAQVEELQRRTAELVGRAADKNGYVTVEYTGQGLHELELNPRAMRLPSSDLAALIKTVVREAGLDLERQTNELMEELFGEDNPMKLLQDPEAALAQVKQAEAAYDRTFEEVMSDLDEIRRRLQG</sequence>
<dbReference type="InterPro" id="IPR036894">
    <property type="entry name" value="YbaB-like_sf"/>
</dbReference>
<comment type="caution">
    <text evidence="1">The sequence shown here is derived from an EMBL/GenBank/DDBJ whole genome shotgun (WGS) entry which is preliminary data.</text>
</comment>